<name>A0A1C3EMA8_9GAMM</name>
<keyword evidence="4" id="KW-1185">Reference proteome</keyword>
<reference evidence="3 4" key="1">
    <citation type="submission" date="2016-05" db="EMBL/GenBank/DDBJ databases">
        <title>Genomic Taxonomy of the Vibrionaceae.</title>
        <authorList>
            <person name="Gomez-Gil B."/>
            <person name="Enciso-Ibarra J."/>
        </authorList>
    </citation>
    <scope>NUCLEOTIDE SEQUENCE [LARGE SCALE GENOMIC DNA]</scope>
    <source>
        <strain evidence="3 4">CAIM 1920</strain>
    </source>
</reference>
<dbReference type="CDD" id="cd13131">
    <property type="entry name" value="MATE_NorM_like"/>
    <property type="match status" value="1"/>
</dbReference>
<feature type="transmembrane region" description="Helical" evidence="2">
    <location>
        <begin position="386"/>
        <end position="405"/>
    </location>
</feature>
<feature type="transmembrane region" description="Helical" evidence="2">
    <location>
        <begin position="162"/>
        <end position="184"/>
    </location>
</feature>
<dbReference type="RefSeq" id="WP_068900431.1">
    <property type="nucleotide sequence ID" value="NZ_JBHUIF010000004.1"/>
</dbReference>
<keyword evidence="2" id="KW-0812">Transmembrane</keyword>
<dbReference type="PANTHER" id="PTHR43298">
    <property type="entry name" value="MULTIDRUG RESISTANCE PROTEIN NORM-RELATED"/>
    <property type="match status" value="1"/>
</dbReference>
<sequence length="468" mass="51131">MNNLGSAIVSLLKLALPLMVIQLSQVSLGFTDTIIAGQYFYKDLAAVGLGSNLWTPFGILMTGILYILIPKVSEVNLDDSKHKKSLSSLRAEGEKLALFVGVCAMVFILAISLSTSLFIDDEETANISSNYLIFIAFSMPGLALFIVYRFMCEGRERLKPVILAVFFLALFNPILNFVLVNGLFGFEKMGGAGCGLATFISTYLAFFVMRFLCRRNFPAIFIKPDETPKKNVWNKLLLQGLPIGVALILEVVAFTALALMAAQLGTRVIAAHQIAINITLLIFMIPVAISSASTIRVALFRGEKDRPSIVRTSIAAMCIATLYGIGMTLVLAIYGESLVNLFSEDREIISLVISVIFLIAAFQWFDAIQITASGILRGMDEFVKPLLAVFVTYWIFVVPTAYFIGVKGVLFPEFVGMRTIWIILSLGIILAAIVLCCQVASVLKSKEPETVEDNEKSVTGNAAVSGEY</sequence>
<dbReference type="NCBIfam" id="TIGR00797">
    <property type="entry name" value="matE"/>
    <property type="match status" value="1"/>
</dbReference>
<feature type="transmembrane region" description="Helical" evidence="2">
    <location>
        <begin position="131"/>
        <end position="150"/>
    </location>
</feature>
<dbReference type="GO" id="GO:0042910">
    <property type="term" value="F:xenobiotic transmembrane transporter activity"/>
    <property type="evidence" value="ECO:0007669"/>
    <property type="project" value="InterPro"/>
</dbReference>
<evidence type="ECO:0000256" key="2">
    <source>
        <dbReference type="SAM" id="Phobius"/>
    </source>
</evidence>
<evidence type="ECO:0000313" key="3">
    <source>
        <dbReference type="EMBL" id="ODA34370.1"/>
    </source>
</evidence>
<dbReference type="GO" id="GO:0005886">
    <property type="term" value="C:plasma membrane"/>
    <property type="evidence" value="ECO:0007669"/>
    <property type="project" value="TreeGrafter"/>
</dbReference>
<feature type="transmembrane region" description="Helical" evidence="2">
    <location>
        <begin position="347"/>
        <end position="365"/>
    </location>
</feature>
<gene>
    <name evidence="3" type="ORF">A8L45_06500</name>
</gene>
<dbReference type="EMBL" id="LYBM01000008">
    <property type="protein sequence ID" value="ODA34370.1"/>
    <property type="molecule type" value="Genomic_DNA"/>
</dbReference>
<keyword evidence="1" id="KW-0813">Transport</keyword>
<keyword evidence="2" id="KW-0472">Membrane</keyword>
<keyword evidence="2" id="KW-1133">Transmembrane helix</keyword>
<dbReference type="Proteomes" id="UP000094936">
    <property type="component" value="Unassembled WGS sequence"/>
</dbReference>
<evidence type="ECO:0000256" key="1">
    <source>
        <dbReference type="ARBA" id="ARBA00022448"/>
    </source>
</evidence>
<feature type="transmembrane region" description="Helical" evidence="2">
    <location>
        <begin position="236"/>
        <end position="262"/>
    </location>
</feature>
<evidence type="ECO:0000313" key="4">
    <source>
        <dbReference type="Proteomes" id="UP000094936"/>
    </source>
</evidence>
<feature type="transmembrane region" description="Helical" evidence="2">
    <location>
        <begin position="274"/>
        <end position="300"/>
    </location>
</feature>
<dbReference type="GO" id="GO:0015297">
    <property type="term" value="F:antiporter activity"/>
    <property type="evidence" value="ECO:0007669"/>
    <property type="project" value="InterPro"/>
</dbReference>
<dbReference type="PANTHER" id="PTHR43298:SF2">
    <property type="entry name" value="FMN_FAD EXPORTER YEEO-RELATED"/>
    <property type="match status" value="1"/>
</dbReference>
<feature type="transmembrane region" description="Helical" evidence="2">
    <location>
        <begin position="420"/>
        <end position="443"/>
    </location>
</feature>
<feature type="transmembrane region" description="Helical" evidence="2">
    <location>
        <begin position="96"/>
        <end position="119"/>
    </location>
</feature>
<feature type="transmembrane region" description="Helical" evidence="2">
    <location>
        <begin position="312"/>
        <end position="335"/>
    </location>
</feature>
<comment type="caution">
    <text evidence="3">The sequence shown here is derived from an EMBL/GenBank/DDBJ whole genome shotgun (WGS) entry which is preliminary data.</text>
</comment>
<feature type="transmembrane region" description="Helical" evidence="2">
    <location>
        <begin position="190"/>
        <end position="213"/>
    </location>
</feature>
<dbReference type="STRING" id="1080227.A8L45_06500"/>
<dbReference type="AlphaFoldDB" id="A0A1C3EMA8"/>
<organism evidence="3 4">
    <name type="scientific">Veronia pacifica</name>
    <dbReference type="NCBI Taxonomy" id="1080227"/>
    <lineage>
        <taxon>Bacteria</taxon>
        <taxon>Pseudomonadati</taxon>
        <taxon>Pseudomonadota</taxon>
        <taxon>Gammaproteobacteria</taxon>
        <taxon>Vibrionales</taxon>
        <taxon>Vibrionaceae</taxon>
        <taxon>Veronia</taxon>
    </lineage>
</organism>
<feature type="transmembrane region" description="Helical" evidence="2">
    <location>
        <begin position="53"/>
        <end position="75"/>
    </location>
</feature>
<proteinExistence type="predicted"/>
<dbReference type="OrthoDB" id="9780160at2"/>
<protein>
    <submittedName>
        <fullName evidence="3">Uncharacterized protein</fullName>
    </submittedName>
</protein>
<dbReference type="InterPro" id="IPR002528">
    <property type="entry name" value="MATE_fam"/>
</dbReference>
<dbReference type="Pfam" id="PF01554">
    <property type="entry name" value="MatE"/>
    <property type="match status" value="2"/>
</dbReference>
<accession>A0A1C3EMA8</accession>
<dbReference type="InterPro" id="IPR050222">
    <property type="entry name" value="MATE_MdtK"/>
</dbReference>